<accession>A0A6P8XJN5</accession>
<name>A0A6P8XJN5_DROAB</name>
<sequence>MDKETSSVSGITTCRAKGLPLCEPKTTTLNEEIKPFVKIEQPAPAKTILCDCALDDDSTALESEDENSLKEPSTIDDQLQVEDIEEELSKQKQRVQLIDNIYDLNTPYCPIGDPCVDMEIEINKYKVHPEILELQRNNHKLRQQLQEMQQCCTASDIIVKSLLKSISRDMETVAQLKSRFGKVDSFKRNLEYERMLCGQRYRYLMREMYDWDQCNWYIQNKLKEAEKEHVKHVARIDYKDPKHEAIDRLNQAKLDIKEVHDAMYKSTGSPRNRESSEVYPQLGSEISAFLQRNEQLFKESH</sequence>
<keyword evidence="1" id="KW-1185">Reference proteome</keyword>
<evidence type="ECO:0000313" key="2">
    <source>
        <dbReference type="RefSeq" id="XP_034113154.1"/>
    </source>
</evidence>
<protein>
    <submittedName>
        <fullName evidence="2">Uncharacterized protein LOC117573831</fullName>
    </submittedName>
</protein>
<gene>
    <name evidence="2" type="primary">LOC117573831</name>
</gene>
<dbReference type="Proteomes" id="UP000515160">
    <property type="component" value="Chromosome 2R"/>
</dbReference>
<dbReference type="OrthoDB" id="7989117at2759"/>
<proteinExistence type="predicted"/>
<dbReference type="InterPro" id="IPR031883">
    <property type="entry name" value="DUF4763"/>
</dbReference>
<evidence type="ECO:0000313" key="1">
    <source>
        <dbReference type="Proteomes" id="UP000515160"/>
    </source>
</evidence>
<dbReference type="RefSeq" id="XP_034113154.1">
    <property type="nucleotide sequence ID" value="XM_034257263.1"/>
</dbReference>
<dbReference type="Pfam" id="PF15960">
    <property type="entry name" value="DUF4763"/>
    <property type="match status" value="1"/>
</dbReference>
<dbReference type="GeneID" id="117573831"/>
<dbReference type="AlphaFoldDB" id="A0A6P8XJN5"/>
<organism evidence="1 2">
    <name type="scientific">Drosophila albomicans</name>
    <name type="common">Fruit fly</name>
    <dbReference type="NCBI Taxonomy" id="7291"/>
    <lineage>
        <taxon>Eukaryota</taxon>
        <taxon>Metazoa</taxon>
        <taxon>Ecdysozoa</taxon>
        <taxon>Arthropoda</taxon>
        <taxon>Hexapoda</taxon>
        <taxon>Insecta</taxon>
        <taxon>Pterygota</taxon>
        <taxon>Neoptera</taxon>
        <taxon>Endopterygota</taxon>
        <taxon>Diptera</taxon>
        <taxon>Brachycera</taxon>
        <taxon>Muscomorpha</taxon>
        <taxon>Ephydroidea</taxon>
        <taxon>Drosophilidae</taxon>
        <taxon>Drosophila</taxon>
    </lineage>
</organism>
<reference evidence="2" key="1">
    <citation type="submission" date="2025-08" db="UniProtKB">
        <authorList>
            <consortium name="RefSeq"/>
        </authorList>
    </citation>
    <scope>IDENTIFICATION</scope>
    <source>
        <strain evidence="2">15112-1751.03</strain>
        <tissue evidence="2">Whole Adult</tissue>
    </source>
</reference>